<gene>
    <name evidence="1" type="ORF">Acr_05g0008080</name>
</gene>
<name>A0A7J0EMF7_9ERIC</name>
<dbReference type="AlphaFoldDB" id="A0A7J0EMF7"/>
<dbReference type="Proteomes" id="UP000585474">
    <property type="component" value="Unassembled WGS sequence"/>
</dbReference>
<dbReference type="EMBL" id="BJWL01000005">
    <property type="protein sequence ID" value="GFY87169.1"/>
    <property type="molecule type" value="Genomic_DNA"/>
</dbReference>
<keyword evidence="2" id="KW-1185">Reference proteome</keyword>
<evidence type="ECO:0000313" key="2">
    <source>
        <dbReference type="Proteomes" id="UP000585474"/>
    </source>
</evidence>
<protein>
    <submittedName>
        <fullName evidence="1">Uncharacterized protein</fullName>
    </submittedName>
</protein>
<organism evidence="1 2">
    <name type="scientific">Actinidia rufa</name>
    <dbReference type="NCBI Taxonomy" id="165716"/>
    <lineage>
        <taxon>Eukaryota</taxon>
        <taxon>Viridiplantae</taxon>
        <taxon>Streptophyta</taxon>
        <taxon>Embryophyta</taxon>
        <taxon>Tracheophyta</taxon>
        <taxon>Spermatophyta</taxon>
        <taxon>Magnoliopsida</taxon>
        <taxon>eudicotyledons</taxon>
        <taxon>Gunneridae</taxon>
        <taxon>Pentapetalae</taxon>
        <taxon>asterids</taxon>
        <taxon>Ericales</taxon>
        <taxon>Actinidiaceae</taxon>
        <taxon>Actinidia</taxon>
    </lineage>
</organism>
<comment type="caution">
    <text evidence="1">The sequence shown here is derived from an EMBL/GenBank/DDBJ whole genome shotgun (WGS) entry which is preliminary data.</text>
</comment>
<evidence type="ECO:0000313" key="1">
    <source>
        <dbReference type="EMBL" id="GFY87169.1"/>
    </source>
</evidence>
<sequence>MCRSSVETLPNASTVRAKATIIFWLSLFSKLGGVTALEFGRGAMHCIRETRKKTSYAPKTPGSKRAELLDDAQRTAKATSRLMKPAQAVEVGPFEEKTKESNPHLGRVKIEGSADPALACTTRAIVNLLRRASGEYYPTELPPVPISARFSTPSVTEEEIYAISLIVELPQHRQKHYPDKVNDSHDQARAKRTHPEVPDAFLQRHQEKGPVRKIYATKVYTV</sequence>
<proteinExistence type="predicted"/>
<accession>A0A7J0EMF7</accession>
<reference evidence="1 2" key="1">
    <citation type="submission" date="2019-07" db="EMBL/GenBank/DDBJ databases">
        <title>De Novo Assembly of kiwifruit Actinidia rufa.</title>
        <authorList>
            <person name="Sugita-Konishi S."/>
            <person name="Sato K."/>
            <person name="Mori E."/>
            <person name="Abe Y."/>
            <person name="Kisaki G."/>
            <person name="Hamano K."/>
            <person name="Suezawa K."/>
            <person name="Otani M."/>
            <person name="Fukuda T."/>
            <person name="Manabe T."/>
            <person name="Gomi K."/>
            <person name="Tabuchi M."/>
            <person name="Akimitsu K."/>
            <person name="Kataoka I."/>
        </authorList>
    </citation>
    <scope>NUCLEOTIDE SEQUENCE [LARGE SCALE GENOMIC DNA]</scope>
    <source>
        <strain evidence="2">cv. Fuchu</strain>
    </source>
</reference>